<evidence type="ECO:0008006" key="3">
    <source>
        <dbReference type="Google" id="ProtNLM"/>
    </source>
</evidence>
<dbReference type="RefSeq" id="WP_097125073.1">
    <property type="nucleotide sequence ID" value="NZ_OCNH01000001.1"/>
</dbReference>
<accession>A0A286FBD4</accession>
<dbReference type="InterPro" id="IPR014917">
    <property type="entry name" value="DUF1800"/>
</dbReference>
<dbReference type="AlphaFoldDB" id="A0A286FBD4"/>
<reference evidence="2" key="1">
    <citation type="submission" date="2017-09" db="EMBL/GenBank/DDBJ databases">
        <authorList>
            <person name="Varghese N."/>
            <person name="Submissions S."/>
        </authorList>
    </citation>
    <scope>NUCLEOTIDE SEQUENCE [LARGE SCALE GENOMIC DNA]</scope>
    <source>
        <strain evidence="2">DSM 29961</strain>
    </source>
</reference>
<proteinExistence type="predicted"/>
<dbReference type="OrthoDB" id="9772295at2"/>
<dbReference type="EMBL" id="OCNH01000001">
    <property type="protein sequence ID" value="SOD80500.1"/>
    <property type="molecule type" value="Genomic_DNA"/>
</dbReference>
<evidence type="ECO:0000313" key="1">
    <source>
        <dbReference type="EMBL" id="SOD80500.1"/>
    </source>
</evidence>
<gene>
    <name evidence="1" type="ORF">SAMN06269250_1433</name>
</gene>
<keyword evidence="2" id="KW-1185">Reference proteome</keyword>
<organism evidence="1 2">
    <name type="scientific">Spirosoma fluviale</name>
    <dbReference type="NCBI Taxonomy" id="1597977"/>
    <lineage>
        <taxon>Bacteria</taxon>
        <taxon>Pseudomonadati</taxon>
        <taxon>Bacteroidota</taxon>
        <taxon>Cytophagia</taxon>
        <taxon>Cytophagales</taxon>
        <taxon>Cytophagaceae</taxon>
        <taxon>Spirosoma</taxon>
    </lineage>
</organism>
<dbReference type="Pfam" id="PF08811">
    <property type="entry name" value="DUF1800"/>
    <property type="match status" value="1"/>
</dbReference>
<evidence type="ECO:0000313" key="2">
    <source>
        <dbReference type="Proteomes" id="UP000219452"/>
    </source>
</evidence>
<protein>
    <recommendedName>
        <fullName evidence="3">DUF1800 domain-containing protein</fullName>
    </recommendedName>
</protein>
<dbReference type="Proteomes" id="UP000219452">
    <property type="component" value="Unassembled WGS sequence"/>
</dbReference>
<name>A0A286FBD4_9BACT</name>
<sequence length="543" mass="60887">MAFLSPYTAVLTATTAAHLLRRATFGPTPAEIGNFTGITAQEAVARLIGNSRYATPPPVDLDETKATVGQPFMALPFDSDRNYELGQCVRYWWLALMTSSGTAPGLLEKLALFWQNHFVITRTVVGDYRFIYQYIQFIRANALGNFHALVTGMTKEPAMLAYLNGDQNRVGNPNENYARELQELFTVGTVDANGAKNYSEDDVKATARVLTGWGHTNQNATGSTGISTTFTNSLHDATDKTFSAHYNNTVIRGRTTSASAGDAELNDLVTMLLRHPQCPRFICRKLYRWYVNPTVTPTVEANVIGPLADFFASPANNFAIQPVVEKLLTSQVFFDPANIGTLVKSPAELILGSMRFFNQPIPDMVTDSVAFRKYFEFVFYQMNDMQMGLIDQPAVQGYDAYYQTGLTRLWINTTTIGLRGNLTDAYVWRWLEIKPGYTLGIDLLAWITAIQPNFSDVTGTPAITCGDVLASLQKNLFSFDLNPAQTSFLIDTIMMQGVPRADWLYEWNAYRRQPADAVSRFGVLWRLQNLMRYMLRMAEYHVF</sequence>